<dbReference type="Pfam" id="PF03466">
    <property type="entry name" value="LysR_substrate"/>
    <property type="match status" value="1"/>
</dbReference>
<dbReference type="PANTHER" id="PTHR30419">
    <property type="entry name" value="HTH-TYPE TRANSCRIPTIONAL REGULATOR YBHD"/>
    <property type="match status" value="1"/>
</dbReference>
<dbReference type="EMBL" id="LICA01000271">
    <property type="protein sequence ID" value="KRO93330.1"/>
    <property type="molecule type" value="Genomic_DNA"/>
</dbReference>
<dbReference type="Pfam" id="PF00126">
    <property type="entry name" value="HTH_1"/>
    <property type="match status" value="1"/>
</dbReference>
<evidence type="ECO:0000313" key="6">
    <source>
        <dbReference type="EMBL" id="KRO93330.1"/>
    </source>
</evidence>
<evidence type="ECO:0000256" key="2">
    <source>
        <dbReference type="ARBA" id="ARBA00023015"/>
    </source>
</evidence>
<dbReference type="GO" id="GO:0003677">
    <property type="term" value="F:DNA binding"/>
    <property type="evidence" value="ECO:0007669"/>
    <property type="project" value="UniProtKB-KW"/>
</dbReference>
<reference evidence="6 7" key="1">
    <citation type="submission" date="2015-10" db="EMBL/GenBank/DDBJ databases">
        <title>Metagenome-Assembled Genomes uncover a global brackish microbiome.</title>
        <authorList>
            <person name="Hugerth L.W."/>
            <person name="Larsson J."/>
            <person name="Alneberg J."/>
            <person name="Lindh M.V."/>
            <person name="Legrand C."/>
            <person name="Pinhassi J."/>
            <person name="Andersson A.F."/>
        </authorList>
    </citation>
    <scope>NUCLEOTIDE SEQUENCE [LARGE SCALE GENOMIC DNA]</scope>
    <source>
        <strain evidence="6">BACL26 MAG-121220-bin70</strain>
    </source>
</reference>
<comment type="similarity">
    <text evidence="1">Belongs to the LysR transcriptional regulatory family.</text>
</comment>
<dbReference type="GO" id="GO:0003700">
    <property type="term" value="F:DNA-binding transcription factor activity"/>
    <property type="evidence" value="ECO:0007669"/>
    <property type="project" value="InterPro"/>
</dbReference>
<dbReference type="PROSITE" id="PS50931">
    <property type="entry name" value="HTH_LYSR"/>
    <property type="match status" value="1"/>
</dbReference>
<dbReference type="Gene3D" id="1.10.10.10">
    <property type="entry name" value="Winged helix-like DNA-binding domain superfamily/Winged helix DNA-binding domain"/>
    <property type="match status" value="1"/>
</dbReference>
<comment type="caution">
    <text evidence="6">The sequence shown here is derived from an EMBL/GenBank/DDBJ whole genome shotgun (WGS) entry which is preliminary data.</text>
</comment>
<accession>A0A0R2U6R6</accession>
<feature type="domain" description="HTH lysR-type" evidence="5">
    <location>
        <begin position="7"/>
        <end position="64"/>
    </location>
</feature>
<dbReference type="Proteomes" id="UP000051213">
    <property type="component" value="Unassembled WGS sequence"/>
</dbReference>
<dbReference type="Gene3D" id="3.40.190.290">
    <property type="match status" value="1"/>
</dbReference>
<evidence type="ECO:0000256" key="3">
    <source>
        <dbReference type="ARBA" id="ARBA00023125"/>
    </source>
</evidence>
<name>A0A0R2U6R6_9GAMM</name>
<proteinExistence type="inferred from homology"/>
<dbReference type="SUPFAM" id="SSF46785">
    <property type="entry name" value="Winged helix' DNA-binding domain"/>
    <property type="match status" value="1"/>
</dbReference>
<dbReference type="SUPFAM" id="SSF53850">
    <property type="entry name" value="Periplasmic binding protein-like II"/>
    <property type="match status" value="1"/>
</dbReference>
<dbReference type="InterPro" id="IPR050950">
    <property type="entry name" value="HTH-type_LysR_regulators"/>
</dbReference>
<evidence type="ECO:0000259" key="5">
    <source>
        <dbReference type="PROSITE" id="PS50931"/>
    </source>
</evidence>
<organism evidence="6 7">
    <name type="scientific">SAR92 bacterium BACL26 MAG-121220-bin70</name>
    <dbReference type="NCBI Taxonomy" id="1655626"/>
    <lineage>
        <taxon>Bacteria</taxon>
        <taxon>Pseudomonadati</taxon>
        <taxon>Pseudomonadota</taxon>
        <taxon>Gammaproteobacteria</taxon>
        <taxon>Cellvibrionales</taxon>
        <taxon>Porticoccaceae</taxon>
        <taxon>SAR92 clade</taxon>
    </lineage>
</organism>
<evidence type="ECO:0000313" key="7">
    <source>
        <dbReference type="Proteomes" id="UP000051213"/>
    </source>
</evidence>
<sequence length="325" mass="36060">MKNNKNIEISALRVFSAVAEAESLTQAAERLGITQSAVSQTIKQLELQVESQLVVTRSRPIKLTPSGQVLKGYAESIINDTRRMLVDMHRLSKGGSLPLSVGMIDSFCDVAGLRFMQKVKPFTSKLALRTGLVSPLTQALLNRNLDILITSDPIDEHPELQRYPILRDPFVMIVPEQFAQSGKVSCEWLASNLPFVHYNRQSRLGALSGLIARRLNIDLNVNCELDSTQTLLRFVQSGHGWGFATGLCLVPYPDLLQGINVMPLANGANARHLTLVCRKDELGDWPEQIASICRSICDEEIVPKMTHIASWLNQQAYSITQMPAI</sequence>
<protein>
    <recommendedName>
        <fullName evidence="5">HTH lysR-type domain-containing protein</fullName>
    </recommendedName>
</protein>
<dbReference type="GO" id="GO:0005829">
    <property type="term" value="C:cytosol"/>
    <property type="evidence" value="ECO:0007669"/>
    <property type="project" value="TreeGrafter"/>
</dbReference>
<dbReference type="CDD" id="cd05466">
    <property type="entry name" value="PBP2_LTTR_substrate"/>
    <property type="match status" value="1"/>
</dbReference>
<dbReference type="InterPro" id="IPR036388">
    <property type="entry name" value="WH-like_DNA-bd_sf"/>
</dbReference>
<evidence type="ECO:0000256" key="4">
    <source>
        <dbReference type="ARBA" id="ARBA00023163"/>
    </source>
</evidence>
<dbReference type="InterPro" id="IPR005119">
    <property type="entry name" value="LysR_subst-bd"/>
</dbReference>
<evidence type="ECO:0000256" key="1">
    <source>
        <dbReference type="ARBA" id="ARBA00009437"/>
    </source>
</evidence>
<dbReference type="InterPro" id="IPR000847">
    <property type="entry name" value="LysR_HTH_N"/>
</dbReference>
<keyword evidence="4" id="KW-0804">Transcription</keyword>
<dbReference type="InterPro" id="IPR036390">
    <property type="entry name" value="WH_DNA-bd_sf"/>
</dbReference>
<dbReference type="AlphaFoldDB" id="A0A0R2U6R6"/>
<gene>
    <name evidence="6" type="ORF">ABS24_07135</name>
</gene>
<keyword evidence="2" id="KW-0805">Transcription regulation</keyword>
<keyword evidence="3" id="KW-0238">DNA-binding</keyword>